<evidence type="ECO:0000256" key="4">
    <source>
        <dbReference type="ARBA" id="ARBA00022598"/>
    </source>
</evidence>
<dbReference type="GO" id="GO:0003676">
    <property type="term" value="F:nucleic acid binding"/>
    <property type="evidence" value="ECO:0007669"/>
    <property type="project" value="InterPro"/>
</dbReference>
<dbReference type="AlphaFoldDB" id="A0A084U3M4"/>
<comment type="subcellular location">
    <subcellularLocation>
        <location evidence="9">Cytoplasm</location>
    </subcellularLocation>
</comment>
<protein>
    <recommendedName>
        <fullName evidence="9">Asparagine--tRNA ligase</fullName>
        <ecNumber evidence="9">6.1.1.22</ecNumber>
    </recommendedName>
    <alternativeName>
        <fullName evidence="9">Asparaginyl-tRNA synthetase</fullName>
        <shortName evidence="9">AsnRS</shortName>
    </alternativeName>
</protein>
<evidence type="ECO:0000256" key="3">
    <source>
        <dbReference type="ARBA" id="ARBA00022490"/>
    </source>
</evidence>
<comment type="subunit">
    <text evidence="2 9">Homodimer.</text>
</comment>
<dbReference type="NCBIfam" id="NF003037">
    <property type="entry name" value="PRK03932.1"/>
    <property type="match status" value="1"/>
</dbReference>
<dbReference type="InterPro" id="IPR002312">
    <property type="entry name" value="Asp/Asn-tRNA-synth_IIb"/>
</dbReference>
<keyword evidence="7 9" id="KW-0648">Protein biosynthesis</keyword>
<dbReference type="PANTHER" id="PTHR22594">
    <property type="entry name" value="ASPARTYL/LYSYL-TRNA SYNTHETASE"/>
    <property type="match status" value="1"/>
</dbReference>
<keyword evidence="4 9" id="KW-0436">Ligase</keyword>
<feature type="domain" description="Aminoacyl-transfer RNA synthetases class-II family profile" evidence="10">
    <location>
        <begin position="134"/>
        <end position="443"/>
    </location>
</feature>
<dbReference type="HAMAP" id="MF_00534">
    <property type="entry name" value="Asn_tRNA_synth"/>
    <property type="match status" value="1"/>
</dbReference>
<evidence type="ECO:0000313" key="12">
    <source>
        <dbReference type="Proteomes" id="UP000028523"/>
    </source>
</evidence>
<dbReference type="GO" id="GO:0005524">
    <property type="term" value="F:ATP binding"/>
    <property type="evidence" value="ECO:0007669"/>
    <property type="project" value="UniProtKB-UniRule"/>
</dbReference>
<dbReference type="PROSITE" id="PS50862">
    <property type="entry name" value="AA_TRNA_LIGASE_II"/>
    <property type="match status" value="1"/>
</dbReference>
<evidence type="ECO:0000256" key="9">
    <source>
        <dbReference type="HAMAP-Rule" id="MF_00534"/>
    </source>
</evidence>
<gene>
    <name evidence="11" type="primary">asnC</name>
    <name evidence="9" type="synonym">asnS</name>
    <name evidence="11" type="ORF">P271_403</name>
</gene>
<proteinExistence type="inferred from homology"/>
<dbReference type="FunFam" id="3.30.930.10:FF:000016">
    <property type="entry name" value="Asparagine--tRNA ligase"/>
    <property type="match status" value="1"/>
</dbReference>
<dbReference type="InterPro" id="IPR004522">
    <property type="entry name" value="Asn-tRNA-ligase"/>
</dbReference>
<dbReference type="InterPro" id="IPR012340">
    <property type="entry name" value="NA-bd_OB-fold"/>
</dbReference>
<dbReference type="Gene3D" id="3.30.930.10">
    <property type="entry name" value="Bira Bifunctional Protein, Domain 2"/>
    <property type="match status" value="1"/>
</dbReference>
<dbReference type="Pfam" id="PF00152">
    <property type="entry name" value="tRNA-synt_2"/>
    <property type="match status" value="1"/>
</dbReference>
<dbReference type="InterPro" id="IPR004364">
    <property type="entry name" value="Aa-tRNA-synt_II"/>
</dbReference>
<evidence type="ECO:0000259" key="10">
    <source>
        <dbReference type="PROSITE" id="PS50862"/>
    </source>
</evidence>
<dbReference type="NCBIfam" id="TIGR00457">
    <property type="entry name" value="asnS"/>
    <property type="match status" value="1"/>
</dbReference>
<dbReference type="PRINTS" id="PR01042">
    <property type="entry name" value="TRNASYNTHASP"/>
</dbReference>
<comment type="caution">
    <text evidence="11">The sequence shown here is derived from an EMBL/GenBank/DDBJ whole genome shotgun (WGS) entry which is preliminary data.</text>
</comment>
<keyword evidence="3 9" id="KW-0963">Cytoplasm</keyword>
<evidence type="ECO:0000256" key="8">
    <source>
        <dbReference type="ARBA" id="ARBA00023146"/>
    </source>
</evidence>
<dbReference type="EC" id="6.1.1.22" evidence="9"/>
<dbReference type="InterPro" id="IPR004365">
    <property type="entry name" value="NA-bd_OB_tRNA"/>
</dbReference>
<dbReference type="PANTHER" id="PTHR22594:SF34">
    <property type="entry name" value="ASPARAGINE--TRNA LIGASE, MITOCHONDRIAL-RELATED"/>
    <property type="match status" value="1"/>
</dbReference>
<dbReference type="CDD" id="cd00776">
    <property type="entry name" value="AsxRS_core"/>
    <property type="match status" value="1"/>
</dbReference>
<comment type="similarity">
    <text evidence="1 9">Belongs to the class-II aminoacyl-tRNA synthetase family.</text>
</comment>
<evidence type="ECO:0000256" key="5">
    <source>
        <dbReference type="ARBA" id="ARBA00022741"/>
    </source>
</evidence>
<keyword evidence="6 9" id="KW-0067">ATP-binding</keyword>
<keyword evidence="12" id="KW-1185">Reference proteome</keyword>
<keyword evidence="5 9" id="KW-0547">Nucleotide-binding</keyword>
<dbReference type="Gene3D" id="2.40.50.140">
    <property type="entry name" value="Nucleic acid-binding proteins"/>
    <property type="match status" value="1"/>
</dbReference>
<evidence type="ECO:0000313" key="11">
    <source>
        <dbReference type="EMBL" id="KFB07560.1"/>
    </source>
</evidence>
<evidence type="ECO:0000256" key="7">
    <source>
        <dbReference type="ARBA" id="ARBA00022917"/>
    </source>
</evidence>
<sequence>METISVKDVFKNYKQLKRVKLAGWVRTNRDSGSLGFISFTDGTSINSIQLVYKKQETSNFEEARTTKTGSAILIEGDVVESLKENQHFEILVKDFKMLKQADEDFPLQKKEHSAEFLRTIAHLRHRTNKYSAIMKIRSELAFAIHNFFHMNDFSWVSTPILTGNDAEGAGENFIVRSKNNELFFDKQASLTVSGQLHAEAYAQGLKRVYTFGPTFRAEKSNTNRHIAEFWMIEPEIAFCGLNQLTLLIEAFVKYLIRFVLKNCKDEMIFLNKLSGEQLIPKLENVINNDFVKLSYKDAIAILKKSISENKTNFEDNEIYFGKDLASEHERFLCEKVFNKPVILTDFPKEIKAFYMKLNNDGTTVAACDLLVPGVGEIIGGSQREDDYKKILNRCLKMGIKPEEISWYLDLRKYGYYKSAGFGLGFERLIMYITDTSNIKDVIPFPRSYGPINF</sequence>
<dbReference type="RefSeq" id="WP_036451981.1">
    <property type="nucleotide sequence ID" value="NZ_AWQU01000078.1"/>
</dbReference>
<dbReference type="InterPro" id="IPR006195">
    <property type="entry name" value="aa-tRNA-synth_II"/>
</dbReference>
<organism evidence="11 12">
    <name type="scientific">Malacoplasma iowae DK-CPA</name>
    <dbReference type="NCBI Taxonomy" id="1394179"/>
    <lineage>
        <taxon>Bacteria</taxon>
        <taxon>Bacillati</taxon>
        <taxon>Mycoplasmatota</taxon>
        <taxon>Mycoplasmoidales</taxon>
        <taxon>Mycoplasmoidaceae</taxon>
        <taxon>Malacoplasma</taxon>
    </lineage>
</organism>
<dbReference type="EMBL" id="AWQU01000078">
    <property type="protein sequence ID" value="KFB07560.1"/>
    <property type="molecule type" value="Genomic_DNA"/>
</dbReference>
<dbReference type="Proteomes" id="UP000028523">
    <property type="component" value="Unassembled WGS sequence"/>
</dbReference>
<dbReference type="GO" id="GO:0006421">
    <property type="term" value="P:asparaginyl-tRNA aminoacylation"/>
    <property type="evidence" value="ECO:0007669"/>
    <property type="project" value="UniProtKB-UniRule"/>
</dbReference>
<dbReference type="CDD" id="cd04318">
    <property type="entry name" value="EcAsnRS_like_N"/>
    <property type="match status" value="1"/>
</dbReference>
<evidence type="ECO:0000256" key="1">
    <source>
        <dbReference type="ARBA" id="ARBA00008226"/>
    </source>
</evidence>
<dbReference type="SUPFAM" id="SSF55681">
    <property type="entry name" value="Class II aaRS and biotin synthetases"/>
    <property type="match status" value="1"/>
</dbReference>
<evidence type="ECO:0000256" key="2">
    <source>
        <dbReference type="ARBA" id="ARBA00011738"/>
    </source>
</evidence>
<dbReference type="InterPro" id="IPR045864">
    <property type="entry name" value="aa-tRNA-synth_II/BPL/LPL"/>
</dbReference>
<dbReference type="SUPFAM" id="SSF50249">
    <property type="entry name" value="Nucleic acid-binding proteins"/>
    <property type="match status" value="1"/>
</dbReference>
<evidence type="ECO:0000256" key="6">
    <source>
        <dbReference type="ARBA" id="ARBA00022840"/>
    </source>
</evidence>
<dbReference type="GO" id="GO:0005737">
    <property type="term" value="C:cytoplasm"/>
    <property type="evidence" value="ECO:0007669"/>
    <property type="project" value="UniProtKB-SubCell"/>
</dbReference>
<keyword evidence="8 9" id="KW-0030">Aminoacyl-tRNA synthetase</keyword>
<dbReference type="Pfam" id="PF01336">
    <property type="entry name" value="tRNA_anti-codon"/>
    <property type="match status" value="1"/>
</dbReference>
<accession>A0A084U3M4</accession>
<name>A0A084U3M4_MALIO</name>
<reference evidence="11 12" key="1">
    <citation type="journal article" date="2014" name="PLoS ONE">
        <title>Reduction of Hydrogen Peroxide Accumulation and Toxicity by a Catalase from Mycoplasma iowae.</title>
        <authorList>
            <person name="Pritchard R.E."/>
            <person name="Prassinos A.J."/>
            <person name="Osborne J.D."/>
            <person name="Raviv Z."/>
            <person name="Balish M.F."/>
        </authorList>
    </citation>
    <scope>NUCLEOTIDE SEQUENCE [LARGE SCALE GENOMIC DNA]</scope>
    <source>
        <strain evidence="11 12">DK-CPA</strain>
    </source>
</reference>
<comment type="catalytic activity">
    <reaction evidence="9">
        <text>tRNA(Asn) + L-asparagine + ATP = L-asparaginyl-tRNA(Asn) + AMP + diphosphate + H(+)</text>
        <dbReference type="Rhea" id="RHEA:11180"/>
        <dbReference type="Rhea" id="RHEA-COMP:9659"/>
        <dbReference type="Rhea" id="RHEA-COMP:9674"/>
        <dbReference type="ChEBI" id="CHEBI:15378"/>
        <dbReference type="ChEBI" id="CHEBI:30616"/>
        <dbReference type="ChEBI" id="CHEBI:33019"/>
        <dbReference type="ChEBI" id="CHEBI:58048"/>
        <dbReference type="ChEBI" id="CHEBI:78442"/>
        <dbReference type="ChEBI" id="CHEBI:78515"/>
        <dbReference type="ChEBI" id="CHEBI:456215"/>
        <dbReference type="EC" id="6.1.1.22"/>
    </reaction>
</comment>
<dbReference type="GO" id="GO:0004816">
    <property type="term" value="F:asparagine-tRNA ligase activity"/>
    <property type="evidence" value="ECO:0007669"/>
    <property type="project" value="UniProtKB-UniRule"/>
</dbReference>